<protein>
    <recommendedName>
        <fullName evidence="5">L-lysine 2,3-aminomutase</fullName>
    </recommendedName>
    <alternativeName>
        <fullName evidence="13">EF-P post-translational modification enzyme B</fullName>
    </alternativeName>
</protein>
<dbReference type="PANTHER" id="PTHR30538:SF1">
    <property type="entry name" value="L-LYSINE 2,3-AMINOMUTASE"/>
    <property type="match status" value="1"/>
</dbReference>
<keyword evidence="11 14" id="KW-0411">Iron-sulfur</keyword>
<dbReference type="NCBIfam" id="TIGR03821">
    <property type="entry name" value="EFP_modif_epmB"/>
    <property type="match status" value="1"/>
</dbReference>
<dbReference type="OrthoDB" id="9770937at2"/>
<evidence type="ECO:0000256" key="15">
    <source>
        <dbReference type="PIRSR" id="PIRSR603739-50"/>
    </source>
</evidence>
<dbReference type="SFLD" id="SFLDG01070">
    <property type="entry name" value="PLP-dependent"/>
    <property type="match status" value="1"/>
</dbReference>
<dbReference type="PROSITE" id="PS51918">
    <property type="entry name" value="RADICAL_SAM"/>
    <property type="match status" value="1"/>
</dbReference>
<comment type="similarity">
    <text evidence="4">Belongs to the radical SAM superfamily. KamA family.</text>
</comment>
<feature type="binding site" evidence="14">
    <location>
        <position position="123"/>
    </location>
    <ligand>
        <name>[4Fe-4S] cluster</name>
        <dbReference type="ChEBI" id="CHEBI:49883"/>
        <note>4Fe-4S-S-AdoMet</note>
    </ligand>
</feature>
<keyword evidence="12" id="KW-0413">Isomerase</keyword>
<dbReference type="SFLD" id="SFLDF00314">
    <property type="entry name" value="L-lysine_2_3-aminomutase_(yjeK"/>
    <property type="match status" value="1"/>
</dbReference>
<keyword evidence="10" id="KW-0408">Iron</keyword>
<dbReference type="Gene3D" id="3.20.20.70">
    <property type="entry name" value="Aldolase class I"/>
    <property type="match status" value="1"/>
</dbReference>
<evidence type="ECO:0000256" key="13">
    <source>
        <dbReference type="ARBA" id="ARBA00030756"/>
    </source>
</evidence>
<dbReference type="PIRSF" id="PIRSF004911">
    <property type="entry name" value="DUF160"/>
    <property type="match status" value="1"/>
</dbReference>
<dbReference type="EMBL" id="CP001614">
    <property type="protein sequence ID" value="ACR11821.1"/>
    <property type="molecule type" value="Genomic_DNA"/>
</dbReference>
<dbReference type="Proteomes" id="UP000009080">
    <property type="component" value="Chromosome"/>
</dbReference>
<evidence type="ECO:0000256" key="10">
    <source>
        <dbReference type="ARBA" id="ARBA00023004"/>
    </source>
</evidence>
<dbReference type="InterPro" id="IPR013785">
    <property type="entry name" value="Aldolase_TIM"/>
</dbReference>
<dbReference type="SFLD" id="SFLDS00029">
    <property type="entry name" value="Radical_SAM"/>
    <property type="match status" value="1"/>
</dbReference>
<dbReference type="STRING" id="377629.TERTU_0666"/>
<keyword evidence="6 14" id="KW-0004">4Fe-4S</keyword>
<dbReference type="Pfam" id="PF04055">
    <property type="entry name" value="Radical_SAM"/>
    <property type="match status" value="1"/>
</dbReference>
<evidence type="ECO:0000256" key="7">
    <source>
        <dbReference type="ARBA" id="ARBA00022691"/>
    </source>
</evidence>
<keyword evidence="8 14" id="KW-0479">Metal-binding</keyword>
<sequence length="335" mass="37934">MIPHTIPTWQHKSWQEQLTNQITKPADLLSRLSLDNQWLPAAERAAALFPLRVSEAFVSRMRPGDPNDPLLLQVLPLGEEFAVTPGYSEDPLEEEKSNPAPGLIHKYHGRVLLIAAPHCAINCRYCFRRHFDYRQNTPSRTEWQAALAYIKTRPEIDEVILSGGDPLMLGDKQLRWLLTEIDAIPHITRIRIHSRLPVVLPDRFTSTLLELLSATRAQMVVVAHCNHSQEIDQSVEAVFEALKQAGITLLNQTVLLKNINDSANILIELSKRLFQSGVLPYYLHLLDRVSGTAHYEVDELDARRLREELLAQLPGYLVPTLVKEEPGAPSKTPIR</sequence>
<dbReference type="CDD" id="cd01335">
    <property type="entry name" value="Radical_SAM"/>
    <property type="match status" value="1"/>
</dbReference>
<evidence type="ECO:0000256" key="8">
    <source>
        <dbReference type="ARBA" id="ARBA00022723"/>
    </source>
</evidence>
<evidence type="ECO:0000256" key="6">
    <source>
        <dbReference type="ARBA" id="ARBA00022485"/>
    </source>
</evidence>
<feature type="binding site" evidence="14">
    <location>
        <position position="126"/>
    </location>
    <ligand>
        <name>[4Fe-4S] cluster</name>
        <dbReference type="ChEBI" id="CHEBI:49883"/>
        <note>4Fe-4S-S-AdoMet</note>
    </ligand>
</feature>
<dbReference type="InterPro" id="IPR058240">
    <property type="entry name" value="rSAM_sf"/>
</dbReference>
<dbReference type="PANTHER" id="PTHR30538">
    <property type="entry name" value="LYSINE 2,3-AMINOMUTASE-RELATED"/>
    <property type="match status" value="1"/>
</dbReference>
<keyword evidence="7" id="KW-0949">S-adenosyl-L-methionine</keyword>
<dbReference type="NCBIfam" id="TIGR00238">
    <property type="entry name" value="KamA family radical SAM protein"/>
    <property type="match status" value="1"/>
</dbReference>
<comment type="catalytic activity">
    <reaction evidence="1">
        <text>L-lysine = D-beta-lysine</text>
        <dbReference type="Rhea" id="RHEA:44148"/>
        <dbReference type="ChEBI" id="CHEBI:32551"/>
        <dbReference type="ChEBI" id="CHEBI:84138"/>
    </reaction>
</comment>
<evidence type="ECO:0000313" key="18">
    <source>
        <dbReference type="Proteomes" id="UP000009080"/>
    </source>
</evidence>
<dbReference type="GO" id="GO:0016853">
    <property type="term" value="F:isomerase activity"/>
    <property type="evidence" value="ECO:0007669"/>
    <property type="project" value="UniProtKB-KW"/>
</dbReference>
<dbReference type="HOGENOM" id="CLU_032161_2_0_6"/>
<dbReference type="AlphaFoldDB" id="C5BNT7"/>
<reference evidence="17 18" key="1">
    <citation type="journal article" date="2009" name="PLoS ONE">
        <title>The complete genome of Teredinibacter turnerae T7901: an intracellular endosymbiont of marine wood-boring bivalves (shipworms).</title>
        <authorList>
            <person name="Yang J.C."/>
            <person name="Madupu R."/>
            <person name="Durkin A.S."/>
            <person name="Ekborg N.A."/>
            <person name="Pedamallu C.S."/>
            <person name="Hostetler J.B."/>
            <person name="Radune D."/>
            <person name="Toms B.S."/>
            <person name="Henrissat B."/>
            <person name="Coutinho P.M."/>
            <person name="Schwarz S."/>
            <person name="Field L."/>
            <person name="Trindade-Silva A.E."/>
            <person name="Soares C.A.G."/>
            <person name="Elshahawi S."/>
            <person name="Hanora A."/>
            <person name="Schmidt E.W."/>
            <person name="Haygood M.G."/>
            <person name="Posfai J."/>
            <person name="Benner J."/>
            <person name="Madinger C."/>
            <person name="Nove J."/>
            <person name="Anton B."/>
            <person name="Chaudhary K."/>
            <person name="Foster J."/>
            <person name="Holman A."/>
            <person name="Kumar S."/>
            <person name="Lessard P.A."/>
            <person name="Luyten Y.A."/>
            <person name="Slatko B."/>
            <person name="Wood N."/>
            <person name="Wu B."/>
            <person name="Teplitski M."/>
            <person name="Mougous J.D."/>
            <person name="Ward N."/>
            <person name="Eisen J.A."/>
            <person name="Badger J.H."/>
            <person name="Distel D.L."/>
        </authorList>
    </citation>
    <scope>NUCLEOTIDE SEQUENCE [LARGE SCALE GENOMIC DNA]</scope>
    <source>
        <strain evidence="18">ATCC 39867 / T7901</strain>
    </source>
</reference>
<evidence type="ECO:0000256" key="9">
    <source>
        <dbReference type="ARBA" id="ARBA00022898"/>
    </source>
</evidence>
<dbReference type="GO" id="GO:0046872">
    <property type="term" value="F:metal ion binding"/>
    <property type="evidence" value="ECO:0007669"/>
    <property type="project" value="UniProtKB-KW"/>
</dbReference>
<feature type="domain" description="Radical SAM core" evidence="16">
    <location>
        <begin position="105"/>
        <end position="320"/>
    </location>
</feature>
<accession>C5BNT7</accession>
<dbReference type="InterPro" id="IPR003739">
    <property type="entry name" value="Lys_aminomutase/Glu_NH3_mut"/>
</dbReference>
<dbReference type="KEGG" id="ttu:TERTU_0666"/>
<dbReference type="RefSeq" id="WP_015817932.1">
    <property type="nucleotide sequence ID" value="NC_012997.1"/>
</dbReference>
<dbReference type="GO" id="GO:0051539">
    <property type="term" value="F:4 iron, 4 sulfur cluster binding"/>
    <property type="evidence" value="ECO:0007669"/>
    <property type="project" value="UniProtKB-KW"/>
</dbReference>
<evidence type="ECO:0000313" key="17">
    <source>
        <dbReference type="EMBL" id="ACR11821.1"/>
    </source>
</evidence>
<proteinExistence type="inferred from homology"/>
<evidence type="ECO:0000256" key="3">
    <source>
        <dbReference type="ARBA" id="ARBA00001966"/>
    </source>
</evidence>
<comment type="cofactor">
    <cofactor evidence="3">
        <name>[4Fe-4S] cluster</name>
        <dbReference type="ChEBI" id="CHEBI:49883"/>
    </cofactor>
</comment>
<dbReference type="SUPFAM" id="SSF102114">
    <property type="entry name" value="Radical SAM enzymes"/>
    <property type="match status" value="1"/>
</dbReference>
<feature type="modified residue" description="N6-(pyridoxal phosphate)lysine" evidence="15">
    <location>
        <position position="331"/>
    </location>
</feature>
<dbReference type="InterPro" id="IPR007197">
    <property type="entry name" value="rSAM"/>
</dbReference>
<evidence type="ECO:0000256" key="2">
    <source>
        <dbReference type="ARBA" id="ARBA00001933"/>
    </source>
</evidence>
<keyword evidence="18" id="KW-1185">Reference proteome</keyword>
<organism evidence="17 18">
    <name type="scientific">Teredinibacter turnerae (strain ATCC 39867 / T7901)</name>
    <dbReference type="NCBI Taxonomy" id="377629"/>
    <lineage>
        <taxon>Bacteria</taxon>
        <taxon>Pseudomonadati</taxon>
        <taxon>Pseudomonadota</taxon>
        <taxon>Gammaproteobacteria</taxon>
        <taxon>Cellvibrionales</taxon>
        <taxon>Cellvibrionaceae</taxon>
        <taxon>Teredinibacter</taxon>
    </lineage>
</organism>
<feature type="binding site" evidence="14">
    <location>
        <position position="119"/>
    </location>
    <ligand>
        <name>[4Fe-4S] cluster</name>
        <dbReference type="ChEBI" id="CHEBI:49883"/>
        <note>4Fe-4S-S-AdoMet</note>
    </ligand>
</feature>
<evidence type="ECO:0000256" key="11">
    <source>
        <dbReference type="ARBA" id="ARBA00023014"/>
    </source>
</evidence>
<evidence type="ECO:0000256" key="5">
    <source>
        <dbReference type="ARBA" id="ARBA00022363"/>
    </source>
</evidence>
<gene>
    <name evidence="17" type="ordered locus">TERTU_0666</name>
</gene>
<dbReference type="eggNOG" id="COG1509">
    <property type="taxonomic scope" value="Bacteria"/>
</dbReference>
<evidence type="ECO:0000256" key="12">
    <source>
        <dbReference type="ARBA" id="ARBA00023235"/>
    </source>
</evidence>
<name>C5BNT7_TERTT</name>
<evidence type="ECO:0000259" key="16">
    <source>
        <dbReference type="PROSITE" id="PS51918"/>
    </source>
</evidence>
<keyword evidence="9 15" id="KW-0663">Pyridoxal phosphate</keyword>
<dbReference type="InterPro" id="IPR022462">
    <property type="entry name" value="EpmB"/>
</dbReference>
<evidence type="ECO:0000256" key="14">
    <source>
        <dbReference type="PIRSR" id="PIRSR004911-1"/>
    </source>
</evidence>
<evidence type="ECO:0000256" key="4">
    <source>
        <dbReference type="ARBA" id="ARBA00008703"/>
    </source>
</evidence>
<comment type="cofactor">
    <cofactor evidence="2 15">
        <name>pyridoxal 5'-phosphate</name>
        <dbReference type="ChEBI" id="CHEBI:597326"/>
    </cofactor>
</comment>
<evidence type="ECO:0000256" key="1">
    <source>
        <dbReference type="ARBA" id="ARBA00001352"/>
    </source>
</evidence>